<dbReference type="Proteomes" id="UP000215914">
    <property type="component" value="Unassembled WGS sequence"/>
</dbReference>
<keyword evidence="1" id="KW-0812">Transmembrane</keyword>
<protein>
    <submittedName>
        <fullName evidence="2">Uncharacterized protein</fullName>
    </submittedName>
</protein>
<gene>
    <name evidence="2" type="ORF">HanXRQr2_Chr14g0623991</name>
</gene>
<accession>A0A9K3E5N3</accession>
<evidence type="ECO:0000256" key="1">
    <source>
        <dbReference type="SAM" id="Phobius"/>
    </source>
</evidence>
<reference evidence="2" key="2">
    <citation type="submission" date="2020-06" db="EMBL/GenBank/DDBJ databases">
        <title>Helianthus annuus Genome sequencing and assembly Release 2.</title>
        <authorList>
            <person name="Gouzy J."/>
            <person name="Langlade N."/>
            <person name="Munos S."/>
        </authorList>
    </citation>
    <scope>NUCLEOTIDE SEQUENCE</scope>
    <source>
        <tissue evidence="2">Leaves</tissue>
    </source>
</reference>
<proteinExistence type="predicted"/>
<keyword evidence="1" id="KW-1133">Transmembrane helix</keyword>
<name>A0A9K3E5N3_HELAN</name>
<feature type="transmembrane region" description="Helical" evidence="1">
    <location>
        <begin position="33"/>
        <end position="52"/>
    </location>
</feature>
<feature type="transmembrane region" description="Helical" evidence="1">
    <location>
        <begin position="7"/>
        <end position="27"/>
    </location>
</feature>
<evidence type="ECO:0000313" key="3">
    <source>
        <dbReference type="Proteomes" id="UP000215914"/>
    </source>
</evidence>
<organism evidence="2 3">
    <name type="scientific">Helianthus annuus</name>
    <name type="common">Common sunflower</name>
    <dbReference type="NCBI Taxonomy" id="4232"/>
    <lineage>
        <taxon>Eukaryota</taxon>
        <taxon>Viridiplantae</taxon>
        <taxon>Streptophyta</taxon>
        <taxon>Embryophyta</taxon>
        <taxon>Tracheophyta</taxon>
        <taxon>Spermatophyta</taxon>
        <taxon>Magnoliopsida</taxon>
        <taxon>eudicotyledons</taxon>
        <taxon>Gunneridae</taxon>
        <taxon>Pentapetalae</taxon>
        <taxon>asterids</taxon>
        <taxon>campanulids</taxon>
        <taxon>Asterales</taxon>
        <taxon>Asteraceae</taxon>
        <taxon>Asteroideae</taxon>
        <taxon>Heliantheae alliance</taxon>
        <taxon>Heliantheae</taxon>
        <taxon>Helianthus</taxon>
    </lineage>
</organism>
<dbReference type="EMBL" id="MNCJ02000329">
    <property type="protein sequence ID" value="KAF5767407.1"/>
    <property type="molecule type" value="Genomic_DNA"/>
</dbReference>
<keyword evidence="1" id="KW-0472">Membrane</keyword>
<comment type="caution">
    <text evidence="2">The sequence shown here is derived from an EMBL/GenBank/DDBJ whole genome shotgun (WGS) entry which is preliminary data.</text>
</comment>
<keyword evidence="3" id="KW-1185">Reference proteome</keyword>
<dbReference type="AlphaFoldDB" id="A0A9K3E5N3"/>
<dbReference type="Gramene" id="mRNA:HanXRQr2_Chr14g0623991">
    <property type="protein sequence ID" value="CDS:HanXRQr2_Chr14g0623991.1"/>
    <property type="gene ID" value="HanXRQr2_Chr14g0623991"/>
</dbReference>
<reference evidence="2" key="1">
    <citation type="journal article" date="2017" name="Nature">
        <title>The sunflower genome provides insights into oil metabolism, flowering and Asterid evolution.</title>
        <authorList>
            <person name="Badouin H."/>
            <person name="Gouzy J."/>
            <person name="Grassa C.J."/>
            <person name="Murat F."/>
            <person name="Staton S.E."/>
            <person name="Cottret L."/>
            <person name="Lelandais-Briere C."/>
            <person name="Owens G.L."/>
            <person name="Carrere S."/>
            <person name="Mayjonade B."/>
            <person name="Legrand L."/>
            <person name="Gill N."/>
            <person name="Kane N.C."/>
            <person name="Bowers J.E."/>
            <person name="Hubner S."/>
            <person name="Bellec A."/>
            <person name="Berard A."/>
            <person name="Berges H."/>
            <person name="Blanchet N."/>
            <person name="Boniface M.C."/>
            <person name="Brunel D."/>
            <person name="Catrice O."/>
            <person name="Chaidir N."/>
            <person name="Claudel C."/>
            <person name="Donnadieu C."/>
            <person name="Faraut T."/>
            <person name="Fievet G."/>
            <person name="Helmstetter N."/>
            <person name="King M."/>
            <person name="Knapp S.J."/>
            <person name="Lai Z."/>
            <person name="Le Paslier M.C."/>
            <person name="Lippi Y."/>
            <person name="Lorenzon L."/>
            <person name="Mandel J.R."/>
            <person name="Marage G."/>
            <person name="Marchand G."/>
            <person name="Marquand E."/>
            <person name="Bret-Mestries E."/>
            <person name="Morien E."/>
            <person name="Nambeesan S."/>
            <person name="Nguyen T."/>
            <person name="Pegot-Espagnet P."/>
            <person name="Pouilly N."/>
            <person name="Raftis F."/>
            <person name="Sallet E."/>
            <person name="Schiex T."/>
            <person name="Thomas J."/>
            <person name="Vandecasteele C."/>
            <person name="Vares D."/>
            <person name="Vear F."/>
            <person name="Vautrin S."/>
            <person name="Crespi M."/>
            <person name="Mangin B."/>
            <person name="Burke J.M."/>
            <person name="Salse J."/>
            <person name="Munos S."/>
            <person name="Vincourt P."/>
            <person name="Rieseberg L.H."/>
            <person name="Langlade N.B."/>
        </authorList>
    </citation>
    <scope>NUCLEOTIDE SEQUENCE</scope>
    <source>
        <tissue evidence="2">Leaves</tissue>
    </source>
</reference>
<sequence>MVRLFVDINNISIIIFLNQLVVCLLFLNKTLVLLEFFALVSFFFFFVEYAFFTLNGQRRML</sequence>
<evidence type="ECO:0000313" key="2">
    <source>
        <dbReference type="EMBL" id="KAF5767407.1"/>
    </source>
</evidence>